<evidence type="ECO:0000313" key="3">
    <source>
        <dbReference type="EMBL" id="AUX39986.1"/>
    </source>
</evidence>
<dbReference type="RefSeq" id="WP_104977864.1">
    <property type="nucleotide sequence ID" value="NZ_CP012673.1"/>
</dbReference>
<dbReference type="Pfam" id="PF01541">
    <property type="entry name" value="GIY-YIG"/>
    <property type="match status" value="1"/>
</dbReference>
<feature type="domain" description="GIY-YIG" evidence="2">
    <location>
        <begin position="3"/>
        <end position="78"/>
    </location>
</feature>
<gene>
    <name evidence="3" type="primary">uvrC</name>
    <name evidence="3" type="ORF">SOCE26_013810</name>
</gene>
<evidence type="ECO:0000259" key="2">
    <source>
        <dbReference type="PROSITE" id="PS50164"/>
    </source>
</evidence>
<evidence type="ECO:0000256" key="1">
    <source>
        <dbReference type="ARBA" id="ARBA00007435"/>
    </source>
</evidence>
<dbReference type="InterPro" id="IPR000305">
    <property type="entry name" value="GIY-YIG_endonuc"/>
</dbReference>
<evidence type="ECO:0000313" key="4">
    <source>
        <dbReference type="Proteomes" id="UP000238348"/>
    </source>
</evidence>
<dbReference type="EMBL" id="CP012673">
    <property type="protein sequence ID" value="AUX39986.1"/>
    <property type="molecule type" value="Genomic_DNA"/>
</dbReference>
<dbReference type="SUPFAM" id="SSF82771">
    <property type="entry name" value="GIY-YIG endonuclease"/>
    <property type="match status" value="1"/>
</dbReference>
<dbReference type="InterPro" id="IPR035901">
    <property type="entry name" value="GIY-YIG_endonuc_sf"/>
</dbReference>
<dbReference type="Gene3D" id="3.40.1440.10">
    <property type="entry name" value="GIY-YIG endonuclease"/>
    <property type="match status" value="1"/>
</dbReference>
<dbReference type="Proteomes" id="UP000238348">
    <property type="component" value="Chromosome"/>
</dbReference>
<dbReference type="InterPro" id="IPR050190">
    <property type="entry name" value="UPF0213_domain"/>
</dbReference>
<dbReference type="PROSITE" id="PS50164">
    <property type="entry name" value="GIY_YIG"/>
    <property type="match status" value="1"/>
</dbReference>
<dbReference type="PANTHER" id="PTHR34477">
    <property type="entry name" value="UPF0213 PROTEIN YHBQ"/>
    <property type="match status" value="1"/>
</dbReference>
<protein>
    <submittedName>
        <fullName evidence="3">Excinuclease ABC subunit C</fullName>
    </submittedName>
</protein>
<sequence>MTAAWHVYILRCGDGSLYTGIARDVEARLAQHAAGRGARYTRGRGPLALVHVETAGDKGEALRREAAIRRLGRAGKEALAAGKKAAAAGKRAVAAGQGARSGGLSGLGRA</sequence>
<name>A0A2L0EL06_SORCE</name>
<dbReference type="PANTHER" id="PTHR34477:SF1">
    <property type="entry name" value="UPF0213 PROTEIN YHBQ"/>
    <property type="match status" value="1"/>
</dbReference>
<dbReference type="CDD" id="cd10456">
    <property type="entry name" value="GIY-YIG_UPF0213"/>
    <property type="match status" value="1"/>
</dbReference>
<proteinExistence type="inferred from homology"/>
<accession>A0A2L0EL06</accession>
<dbReference type="AlphaFoldDB" id="A0A2L0EL06"/>
<reference evidence="3 4" key="1">
    <citation type="submission" date="2015-09" db="EMBL/GenBank/DDBJ databases">
        <title>Sorangium comparison.</title>
        <authorList>
            <person name="Zaburannyi N."/>
            <person name="Bunk B."/>
            <person name="Overmann J."/>
            <person name="Mueller R."/>
        </authorList>
    </citation>
    <scope>NUCLEOTIDE SEQUENCE [LARGE SCALE GENOMIC DNA]</scope>
    <source>
        <strain evidence="3 4">So ce26</strain>
    </source>
</reference>
<organism evidence="3 4">
    <name type="scientific">Sorangium cellulosum</name>
    <name type="common">Polyangium cellulosum</name>
    <dbReference type="NCBI Taxonomy" id="56"/>
    <lineage>
        <taxon>Bacteria</taxon>
        <taxon>Pseudomonadati</taxon>
        <taxon>Myxococcota</taxon>
        <taxon>Polyangia</taxon>
        <taxon>Polyangiales</taxon>
        <taxon>Polyangiaceae</taxon>
        <taxon>Sorangium</taxon>
    </lineage>
</organism>
<comment type="similarity">
    <text evidence="1">Belongs to the UPF0213 family.</text>
</comment>
<dbReference type="OrthoDB" id="287318at2"/>